<dbReference type="EMBL" id="CP034205">
    <property type="protein sequence ID" value="QBZ56702.1"/>
    <property type="molecule type" value="Genomic_DNA"/>
</dbReference>
<evidence type="ECO:0000259" key="15">
    <source>
        <dbReference type="Pfam" id="PF25140"/>
    </source>
</evidence>
<evidence type="ECO:0000256" key="11">
    <source>
        <dbReference type="ARBA" id="ARBA00023136"/>
    </source>
</evidence>
<evidence type="ECO:0000256" key="8">
    <source>
        <dbReference type="ARBA" id="ARBA00022824"/>
    </source>
</evidence>
<keyword evidence="6 12" id="KW-0812">Transmembrane</keyword>
<dbReference type="InterPro" id="IPR029058">
    <property type="entry name" value="AB_hydrolase_fold"/>
</dbReference>
<dbReference type="Pfam" id="PF25140">
    <property type="entry name" value="PGAP1_TMD"/>
    <property type="match status" value="1"/>
</dbReference>
<dbReference type="GO" id="GO:0006505">
    <property type="term" value="P:GPI anchor metabolic process"/>
    <property type="evidence" value="ECO:0007669"/>
    <property type="project" value="TreeGrafter"/>
</dbReference>
<evidence type="ECO:0000256" key="4">
    <source>
        <dbReference type="ARBA" id="ARBA00015856"/>
    </source>
</evidence>
<keyword evidence="11 12" id="KW-0472">Membrane</keyword>
<name>A0A4P7N548_PYROR</name>
<feature type="domain" description="GPI inositol-deacylase transmembrane" evidence="15">
    <location>
        <begin position="871"/>
        <end position="1219"/>
    </location>
</feature>
<keyword evidence="9 12" id="KW-0653">Protein transport</keyword>
<evidence type="ECO:0000256" key="2">
    <source>
        <dbReference type="ARBA" id="ARBA00004477"/>
    </source>
</evidence>
<dbReference type="AlphaFoldDB" id="A0A4P7N548"/>
<feature type="compositionally biased region" description="Polar residues" evidence="13">
    <location>
        <begin position="37"/>
        <end position="48"/>
    </location>
</feature>
<evidence type="ECO:0000256" key="3">
    <source>
        <dbReference type="ARBA" id="ARBA00006931"/>
    </source>
</evidence>
<feature type="transmembrane region" description="Helical" evidence="12">
    <location>
        <begin position="869"/>
        <end position="887"/>
    </location>
</feature>
<organism evidence="16 17">
    <name type="scientific">Pyricularia oryzae</name>
    <name type="common">Rice blast fungus</name>
    <name type="synonym">Magnaporthe oryzae</name>
    <dbReference type="NCBI Taxonomy" id="318829"/>
    <lineage>
        <taxon>Eukaryota</taxon>
        <taxon>Fungi</taxon>
        <taxon>Dikarya</taxon>
        <taxon>Ascomycota</taxon>
        <taxon>Pezizomycotina</taxon>
        <taxon>Sordariomycetes</taxon>
        <taxon>Sordariomycetidae</taxon>
        <taxon>Magnaporthales</taxon>
        <taxon>Pyriculariaceae</taxon>
        <taxon>Pyricularia</taxon>
    </lineage>
</organism>
<feature type="compositionally biased region" description="Polar residues" evidence="13">
    <location>
        <begin position="61"/>
        <end position="71"/>
    </location>
</feature>
<dbReference type="PANTHER" id="PTHR15495">
    <property type="entry name" value="NEGATIVE REGULATOR OF VESICLE FORMATION-RELATED"/>
    <property type="match status" value="1"/>
</dbReference>
<evidence type="ECO:0000259" key="14">
    <source>
        <dbReference type="Pfam" id="PF07819"/>
    </source>
</evidence>
<evidence type="ECO:0000313" key="16">
    <source>
        <dbReference type="EMBL" id="QBZ56702.1"/>
    </source>
</evidence>
<comment type="function">
    <text evidence="1 12">Involved in inositol deacylation of GPI-anchored proteins which plays important roles in the quality control and ER-associated degradation of GPI-anchored proteins.</text>
</comment>
<feature type="transmembrane region" description="Helical" evidence="12">
    <location>
        <begin position="1181"/>
        <end position="1202"/>
    </location>
</feature>
<evidence type="ECO:0000256" key="10">
    <source>
        <dbReference type="ARBA" id="ARBA00022989"/>
    </source>
</evidence>
<dbReference type="FunFam" id="3.40.50.1820:FF:000056">
    <property type="entry name" value="GPI inositol-deacylase"/>
    <property type="match status" value="1"/>
</dbReference>
<comment type="similarity">
    <text evidence="3 12">Belongs to the GPI inositol-deacylase family.</text>
</comment>
<dbReference type="PANTHER" id="PTHR15495:SF7">
    <property type="entry name" value="GPI INOSITOL-DEACYLASE"/>
    <property type="match status" value="1"/>
</dbReference>
<dbReference type="VEuPathDB" id="FungiDB:M_BR32_EuGene_00015291"/>
<feature type="transmembrane region" description="Helical" evidence="12">
    <location>
        <begin position="1111"/>
        <end position="1134"/>
    </location>
</feature>
<evidence type="ECO:0000256" key="7">
    <source>
        <dbReference type="ARBA" id="ARBA00022801"/>
    </source>
</evidence>
<proteinExistence type="inferred from homology"/>
<dbReference type="Pfam" id="PF07819">
    <property type="entry name" value="PGAP1"/>
    <property type="match status" value="1"/>
</dbReference>
<evidence type="ECO:0000313" key="17">
    <source>
        <dbReference type="Proteomes" id="UP000294847"/>
    </source>
</evidence>
<feature type="region of interest" description="Disordered" evidence="13">
    <location>
        <begin position="1"/>
        <end position="182"/>
    </location>
</feature>
<dbReference type="InterPro" id="IPR039529">
    <property type="entry name" value="PGAP1/BST1"/>
</dbReference>
<gene>
    <name evidence="16" type="ORF">PoMZ_01615</name>
</gene>
<dbReference type="EC" id="3.1.-.-" evidence="12"/>
<feature type="compositionally biased region" description="Polar residues" evidence="13">
    <location>
        <begin position="15"/>
        <end position="25"/>
    </location>
</feature>
<feature type="domain" description="GPI inositol-deacylase PGAP1-like alpha/beta" evidence="14">
    <location>
        <begin position="262"/>
        <end position="504"/>
    </location>
</feature>
<reference evidence="16 17" key="1">
    <citation type="journal article" date="2019" name="Mol. Biol. Evol.">
        <title>Blast fungal genomes show frequent chromosomal changes, gene gains and losses, and effector gene turnover.</title>
        <authorList>
            <person name="Gomez Luciano L.B."/>
            <person name="Jason Tsai I."/>
            <person name="Chuma I."/>
            <person name="Tosa Y."/>
            <person name="Chen Y.H."/>
            <person name="Li J.Y."/>
            <person name="Li M.Y."/>
            <person name="Jade Lu M.Y."/>
            <person name="Nakayashiki H."/>
            <person name="Li W.H."/>
        </authorList>
    </citation>
    <scope>NUCLEOTIDE SEQUENCE [LARGE SCALE GENOMIC DNA]</scope>
    <source>
        <strain evidence="16">MZ5-1-6</strain>
    </source>
</reference>
<feature type="transmembrane region" description="Helical" evidence="12">
    <location>
        <begin position="993"/>
        <end position="1010"/>
    </location>
</feature>
<keyword evidence="7 12" id="KW-0378">Hydrolase</keyword>
<protein>
    <recommendedName>
        <fullName evidence="4 12">GPI inositol-deacylase</fullName>
        <ecNumber evidence="12">3.1.-.-</ecNumber>
    </recommendedName>
</protein>
<feature type="transmembrane region" description="Helical" evidence="12">
    <location>
        <begin position="1040"/>
        <end position="1068"/>
    </location>
</feature>
<dbReference type="GO" id="GO:0050185">
    <property type="term" value="F:phosphatidylinositol deacylase activity"/>
    <property type="evidence" value="ECO:0007669"/>
    <property type="project" value="TreeGrafter"/>
</dbReference>
<evidence type="ECO:0000256" key="5">
    <source>
        <dbReference type="ARBA" id="ARBA00022448"/>
    </source>
</evidence>
<comment type="subcellular location">
    <subcellularLocation>
        <location evidence="2">Endoplasmic reticulum membrane</location>
        <topology evidence="2">Multi-pass membrane protein</topology>
    </subcellularLocation>
</comment>
<evidence type="ECO:0000256" key="12">
    <source>
        <dbReference type="RuleBase" id="RU365011"/>
    </source>
</evidence>
<evidence type="ECO:0000256" key="1">
    <source>
        <dbReference type="ARBA" id="ARBA00003496"/>
    </source>
</evidence>
<feature type="transmembrane region" description="Helical" evidence="12">
    <location>
        <begin position="1208"/>
        <end position="1228"/>
    </location>
</feature>
<dbReference type="GO" id="GO:0006888">
    <property type="term" value="P:endoplasmic reticulum to Golgi vesicle-mediated transport"/>
    <property type="evidence" value="ECO:0007669"/>
    <property type="project" value="TreeGrafter"/>
</dbReference>
<dbReference type="InterPro" id="IPR012908">
    <property type="entry name" value="PGAP1-ab_dom-like"/>
</dbReference>
<accession>A0A4P7N548</accession>
<evidence type="ECO:0000256" key="6">
    <source>
        <dbReference type="ARBA" id="ARBA00022692"/>
    </source>
</evidence>
<feature type="transmembrane region" description="Helical" evidence="12">
    <location>
        <begin position="966"/>
        <end position="987"/>
    </location>
</feature>
<dbReference type="GO" id="GO:0015031">
    <property type="term" value="P:protein transport"/>
    <property type="evidence" value="ECO:0007669"/>
    <property type="project" value="UniProtKB-KW"/>
</dbReference>
<dbReference type="InterPro" id="IPR056824">
    <property type="entry name" value="PGAP1_TMD"/>
</dbReference>
<dbReference type="SUPFAM" id="SSF53474">
    <property type="entry name" value="alpha/beta-Hydrolases"/>
    <property type="match status" value="1"/>
</dbReference>
<dbReference type="Pfam" id="PF25141">
    <property type="entry name" value="PGAP1_2nd"/>
    <property type="match status" value="1"/>
</dbReference>
<keyword evidence="5 12" id="KW-0813">Transport</keyword>
<keyword evidence="10 12" id="KW-1133">Transmembrane helix</keyword>
<keyword evidence="8 12" id="KW-0256">Endoplasmic reticulum</keyword>
<evidence type="ECO:0000256" key="9">
    <source>
        <dbReference type="ARBA" id="ARBA00022927"/>
    </source>
</evidence>
<sequence>MPARLSCESEKRPGSQWSPARTRTNLVGVDRHLAHHQPSNSNAKQSSDVQEDSDPRPGSGFDQNTSKTAVNDLNDDRDDHEAENGPATTRITKRRTSAELRSVAARSRRSGNFNWKPALSRDASPEQEPDLISSPSHETTVANPPRTTGDAIDGLSSTSPMMEKLSIESRGRRGPSTKTYRSRSPWYTSMRTLMVTLAGLFCLGLIVHSLNTRQLDPKGCRMAWMHPSYHQLDEFDTEHTRFASKYSLYLYRDAGIDRDTKLRGIPVLFIPGNAGSYRQVRSIASEAATYYRDVVRHDERALRRGARPLDFFSVDFNEDFTAFHGRTLLDQAEYLNEAVRYILSLYLDPRKSERESGVPDPTSVIVIGHSMGGVVARTMLTMANYQANSINTILTMSAPHARAPVSFDGLMVRTYREINDYWRHAFLKPSRENPLEQVTLVSVAGGGLDTIVPSDYASIESLVPGTNGFTVYTSSIPTVWTSMDHQAIMWCDQFRKVVSRALYDIVDIRRPSQTKGRSERMRKLKRWFLTGMESNTERDSAHAAASTLLILDDTSNDITRQGERFVLRGLGSKPGGKGRAYLLPIPPPNSPAGKQLNILTDQRLGNSGDSSLIEVMFCSMSASSQQGQASATSFSTKMDLSEGDSTSSTRLACKNAAPDVIQLPRSTRSTRYPFYLDGEQELFPFSYLHYDVDEIASEYQFVAIVDKSSDPTSGFLISEFNDLSQSHSVQRIGLKHLLTTGLELEMPSDRPMVTEVKIPSMRSSLLAYNLEISKKACQGKSSEELFTPLVRQYLTEPYESKFYVNVSRASISLHGVAPYVPPAMRPRVDGEDGLSLQFWTDPTCGASVRVKLTVDFIGSMGKLYMRYRTIFACFPLLVAALVLRKQFNVYDETGVFIPFTQGLDLALRRSIPLLLAGLTIASIVMGEREAYSSASPLSESHHQKNTTHPTAIDFDQNDLLIGTRDIFFWFMVPLIGLVSIGACAALNYSFLALSQLLSFLFGLLKVRFAWRNRHDGYRNGSASPSSTKTSFRVCSPRRRVITTLILLFFVATFVPYQFAYVVCCVVQLTTTVRALRITSDAQRPPSSSSATSSEKSATNSTNLHNLNFYNYVHSILVLMIWVMPIDVPVLLVWVRNLALNWMTPFSSHHNVLSIIPFIVLVETHTTGKMVPRVTSRPLRHVSGIILTGTAVYAAIYGVSYAYVLHHLVNIFAAWLVAVHLTTAAAAVAGSSNGGGFASFSSSSYTISSVSSLFENGQVIDQKGGKIP</sequence>
<feature type="compositionally biased region" description="Polar residues" evidence="13">
    <location>
        <begin position="133"/>
        <end position="146"/>
    </location>
</feature>
<evidence type="ECO:0000256" key="13">
    <source>
        <dbReference type="SAM" id="MobiDB-lite"/>
    </source>
</evidence>
<dbReference type="Gene3D" id="3.40.50.1820">
    <property type="entry name" value="alpha/beta hydrolase"/>
    <property type="match status" value="1"/>
</dbReference>
<dbReference type="Proteomes" id="UP000294847">
    <property type="component" value="Chromosome 2"/>
</dbReference>
<dbReference type="GO" id="GO:0005789">
    <property type="term" value="C:endoplasmic reticulum membrane"/>
    <property type="evidence" value="ECO:0007669"/>
    <property type="project" value="UniProtKB-SubCell"/>
</dbReference>